<dbReference type="EMBL" id="CP182909">
    <property type="protein sequence ID" value="XPM63532.1"/>
    <property type="molecule type" value="Genomic_DNA"/>
</dbReference>
<gene>
    <name evidence="1" type="ORF">BH720_030265</name>
</gene>
<proteinExistence type="predicted"/>
<protein>
    <submittedName>
        <fullName evidence="1">Uncharacterized protein</fullName>
    </submittedName>
</protein>
<sequence>MRSPRSYRNCAIRRTGYQWRGHTLAINSGATMTELVLVDLPNQHQKLTHPDFKLRSFAYGDQAIDQDIISQLFLPQAEETLCEDLNIPLESWYQRLEKLT</sequence>
<organism evidence="1 2">
    <name type="scientific">Desertifilum tharense IPPAS B-1220</name>
    <dbReference type="NCBI Taxonomy" id="1781255"/>
    <lineage>
        <taxon>Bacteria</taxon>
        <taxon>Bacillati</taxon>
        <taxon>Cyanobacteriota</taxon>
        <taxon>Cyanophyceae</taxon>
        <taxon>Desertifilales</taxon>
        <taxon>Desertifilaceae</taxon>
        <taxon>Desertifilum</taxon>
    </lineage>
</organism>
<name>A0ACD5GSA8_9CYAN</name>
<keyword evidence="2" id="KW-1185">Reference proteome</keyword>
<evidence type="ECO:0000313" key="2">
    <source>
        <dbReference type="Proteomes" id="UP000095472"/>
    </source>
</evidence>
<dbReference type="Proteomes" id="UP000095472">
    <property type="component" value="Chromosome"/>
</dbReference>
<reference evidence="1 2" key="1">
    <citation type="journal article" date="2016" name="Genome Announc.">
        <title>Draft Genome Sequence of the Thermotolerant Cyanobacterium Desertifilum sp. IPPAS B-1220.</title>
        <authorList>
            <person name="Mironov K.S."/>
            <person name="Sinetova M.A."/>
            <person name="Bolatkhan K."/>
            <person name="Zayadan B.K."/>
            <person name="Ustinova V.V."/>
            <person name="Kupriyanova E.V."/>
            <person name="Skrypnik A.N."/>
            <person name="Gogoleva N.E."/>
            <person name="Gogolev Y.V."/>
            <person name="Los D.A."/>
        </authorList>
    </citation>
    <scope>NUCLEOTIDE SEQUENCE [LARGE SCALE GENOMIC DNA]</scope>
    <source>
        <strain evidence="1 2">IPPAS B-1220</strain>
    </source>
</reference>
<evidence type="ECO:0000313" key="1">
    <source>
        <dbReference type="EMBL" id="XPM63532.1"/>
    </source>
</evidence>
<accession>A0ACD5GSA8</accession>